<dbReference type="InterPro" id="IPR036392">
    <property type="entry name" value="PLAT/LH2_dom_sf"/>
</dbReference>
<keyword evidence="2" id="KW-0472">Membrane</keyword>
<proteinExistence type="predicted"/>
<feature type="compositionally biased region" description="Low complexity" evidence="1">
    <location>
        <begin position="741"/>
        <end position="761"/>
    </location>
</feature>
<keyword evidence="3" id="KW-1185">Reference proteome</keyword>
<organism evidence="3 4">
    <name type="scientific">Octopus sinensis</name>
    <name type="common">East Asian common octopus</name>
    <dbReference type="NCBI Taxonomy" id="2607531"/>
    <lineage>
        <taxon>Eukaryota</taxon>
        <taxon>Metazoa</taxon>
        <taxon>Spiralia</taxon>
        <taxon>Lophotrochozoa</taxon>
        <taxon>Mollusca</taxon>
        <taxon>Cephalopoda</taxon>
        <taxon>Coleoidea</taxon>
        <taxon>Octopodiformes</taxon>
        <taxon>Octopoda</taxon>
        <taxon>Incirrata</taxon>
        <taxon>Octopodidae</taxon>
        <taxon>Octopus</taxon>
    </lineage>
</organism>
<accession>A0A7E6FBG6</accession>
<dbReference type="Gene3D" id="2.60.60.20">
    <property type="entry name" value="PLAT/LH2 domain"/>
    <property type="match status" value="1"/>
</dbReference>
<dbReference type="Proteomes" id="UP000515154">
    <property type="component" value="Linkage group LG14"/>
</dbReference>
<name>A0A7E6FBG6_9MOLL</name>
<gene>
    <name evidence="4" type="primary">LOC118766054</name>
</gene>
<dbReference type="AlphaFoldDB" id="A0A7E6FBG6"/>
<evidence type="ECO:0000313" key="3">
    <source>
        <dbReference type="Proteomes" id="UP000515154"/>
    </source>
</evidence>
<feature type="region of interest" description="Disordered" evidence="1">
    <location>
        <begin position="734"/>
        <end position="761"/>
    </location>
</feature>
<sequence>MAPKYRQKIINETFLHLIFIILPIYTCGGGGSTTTTLNTDPFVDRGQLFSNLKKESFIIQSVDIMNGQPENIYFEVMYNVYYIGITTDNENLFQNLDATERLSQLVKQRNISVNISVYNTEEETEYMCATIQLKTNDVKCADGVVGHRLIISPANVYFTLIVYGMRSLYDIKAKFSHHIENGTYPMKWVESGNPSSRVRNVTLNNEYRISGLQLHKQYNIKVQTCDINIKLTITFIHTLSDGKLKDFKEFSYACSWKTFGVHVWLLSIATEIVPKISTTMTLNNNAVKTGNISIQIPSNIIQPNSIRIGYTDIFILPFIDCIDAKSIDVKNSGRRNYSLINMNITSSECHHSYQMVHGEVLTKQKYWINSYNQRDINVTAMTGDIGTDDGINILLYYVDYKYHYTLDTENDDFENNMLDVFSLKSASLYLLKCIEVESVTPTTQWIMESISVNDEDQELISYTHNATLNESVLYCKDQASGDVMWTVIVYDEGEPSVNATSIKLIGSNKSEQFYFLSYKEYQENNSSGLEETFNISISDVGRLVAVQLWKYHHFRNIHVILKKETVEYSFHSTSCNVRTITLFDWHCDTQINVTDLFELCLMNDTCDKNQFSELINIESVWLLEITGLEIANVDLRNNRDYSSRVNLNVNTTETKSQTMLCLSHQLFSDIRTILIDNCDVGNISIKLTLLVRNVSVIYYATRIGHHCDCCQWYVSDILPEITTAQLTEEITTVNTDSTPQTDNSVSTNSETSVTEESVSEITTPVALVTSPELITTEGDLSETTEPETTALLTTESEIFTSTVSPFSETEPISPANTTLCPCECENERHNLTQKELEKKLLEIVSELSLLRNSTSKYIRSKVSMPDARLSSTCIGAIAVLVIIIPFTMIISIDALYLFKWLYGVIMS</sequence>
<evidence type="ECO:0000256" key="1">
    <source>
        <dbReference type="SAM" id="MobiDB-lite"/>
    </source>
</evidence>
<dbReference type="RefSeq" id="XP_036365101.1">
    <property type="nucleotide sequence ID" value="XM_036509208.1"/>
</dbReference>
<keyword evidence="2" id="KW-1133">Transmembrane helix</keyword>
<evidence type="ECO:0000313" key="4">
    <source>
        <dbReference type="RefSeq" id="XP_036365101.1"/>
    </source>
</evidence>
<dbReference type="SUPFAM" id="SSF49723">
    <property type="entry name" value="Lipase/lipooxygenase domain (PLAT/LH2 domain)"/>
    <property type="match status" value="1"/>
</dbReference>
<protein>
    <submittedName>
        <fullName evidence="4">Uncharacterized protein LOC118766054</fullName>
    </submittedName>
</protein>
<evidence type="ECO:0000256" key="2">
    <source>
        <dbReference type="SAM" id="Phobius"/>
    </source>
</evidence>
<feature type="transmembrane region" description="Helical" evidence="2">
    <location>
        <begin position="874"/>
        <end position="898"/>
    </location>
</feature>
<keyword evidence="2" id="KW-0812">Transmembrane</keyword>
<reference evidence="4" key="1">
    <citation type="submission" date="2025-08" db="UniProtKB">
        <authorList>
            <consortium name="RefSeq"/>
        </authorList>
    </citation>
    <scope>IDENTIFICATION</scope>
</reference>
<dbReference type="KEGG" id="osn:118766054"/>